<protein>
    <submittedName>
        <fullName evidence="1">Uncharacterized protein</fullName>
    </submittedName>
</protein>
<accession>A0A8S5Q433</accession>
<organism evidence="1">
    <name type="scientific">Siphoviridae sp. ctLqe90</name>
    <dbReference type="NCBI Taxonomy" id="2825456"/>
    <lineage>
        <taxon>Viruses</taxon>
        <taxon>Duplodnaviria</taxon>
        <taxon>Heunggongvirae</taxon>
        <taxon>Uroviricota</taxon>
        <taxon>Caudoviricetes</taxon>
    </lineage>
</organism>
<dbReference type="EMBL" id="BK015564">
    <property type="protein sequence ID" value="DAE13308.1"/>
    <property type="molecule type" value="Genomic_DNA"/>
</dbReference>
<sequence>MTYYVIKFVWKDSNNFIQTTYAGYDYNMAHYNWGPTPSCDFNEAEKFNNIEAAKNFYKKYNSYFKFITERENSSTYISKIVINTEDVEKI</sequence>
<proteinExistence type="predicted"/>
<name>A0A8S5Q433_9CAUD</name>
<evidence type="ECO:0000313" key="1">
    <source>
        <dbReference type="EMBL" id="DAE13308.1"/>
    </source>
</evidence>
<reference evidence="1" key="1">
    <citation type="journal article" date="2021" name="Proc. Natl. Acad. Sci. U.S.A.">
        <title>A Catalog of Tens of Thousands of Viruses from Human Metagenomes Reveals Hidden Associations with Chronic Diseases.</title>
        <authorList>
            <person name="Tisza M.J."/>
            <person name="Buck C.B."/>
        </authorList>
    </citation>
    <scope>NUCLEOTIDE SEQUENCE</scope>
    <source>
        <strain evidence="1">CtLqe90</strain>
    </source>
</reference>